<dbReference type="Proteomes" id="UP001642483">
    <property type="component" value="Unassembled WGS sequence"/>
</dbReference>
<feature type="region of interest" description="Disordered" evidence="1">
    <location>
        <begin position="1"/>
        <end position="25"/>
    </location>
</feature>
<proteinExistence type="predicted"/>
<evidence type="ECO:0000313" key="2">
    <source>
        <dbReference type="EMBL" id="CAK8675751.1"/>
    </source>
</evidence>
<feature type="compositionally biased region" description="Polar residues" evidence="1">
    <location>
        <begin position="249"/>
        <end position="263"/>
    </location>
</feature>
<gene>
    <name evidence="2" type="ORF">CVLEPA_LOCUS5293</name>
</gene>
<feature type="compositionally biased region" description="Basic residues" evidence="1">
    <location>
        <begin position="103"/>
        <end position="121"/>
    </location>
</feature>
<feature type="region of interest" description="Disordered" evidence="1">
    <location>
        <begin position="88"/>
        <end position="308"/>
    </location>
</feature>
<feature type="compositionally biased region" description="Polar residues" evidence="1">
    <location>
        <begin position="88"/>
        <end position="98"/>
    </location>
</feature>
<accession>A0ABP0F8L2</accession>
<comment type="caution">
    <text evidence="2">The sequence shown here is derived from an EMBL/GenBank/DDBJ whole genome shotgun (WGS) entry which is preliminary data.</text>
</comment>
<feature type="region of interest" description="Disordered" evidence="1">
    <location>
        <begin position="322"/>
        <end position="352"/>
    </location>
</feature>
<feature type="compositionally biased region" description="Acidic residues" evidence="1">
    <location>
        <begin position="232"/>
        <end position="246"/>
    </location>
</feature>
<organism evidence="2 3">
    <name type="scientific">Clavelina lepadiformis</name>
    <name type="common">Light-bulb sea squirt</name>
    <name type="synonym">Ascidia lepadiformis</name>
    <dbReference type="NCBI Taxonomy" id="159417"/>
    <lineage>
        <taxon>Eukaryota</taxon>
        <taxon>Metazoa</taxon>
        <taxon>Chordata</taxon>
        <taxon>Tunicata</taxon>
        <taxon>Ascidiacea</taxon>
        <taxon>Aplousobranchia</taxon>
        <taxon>Clavelinidae</taxon>
        <taxon>Clavelina</taxon>
    </lineage>
</organism>
<feature type="compositionally biased region" description="Polar residues" evidence="1">
    <location>
        <begin position="1"/>
        <end position="19"/>
    </location>
</feature>
<feature type="compositionally biased region" description="Basic residues" evidence="1">
    <location>
        <begin position="157"/>
        <end position="188"/>
    </location>
</feature>
<name>A0ABP0F8L2_CLALP</name>
<evidence type="ECO:0000313" key="3">
    <source>
        <dbReference type="Proteomes" id="UP001642483"/>
    </source>
</evidence>
<sequence>MLAGQDVSNQLNDSTQNVAVSDESDDLDTALQMWKKLFPSSFNGSANKDLEGKKCEEKLRNESRSFRTGHQKGTRVISSQQAFNIVSTDSDDSLQGSTVIVKRSSKSRTKMPATRRKNPCRKRTEVSDTPEISEFPEHGGQEERKLSDSDDRAAATNRRKKRRTKTGARKPKRRKVWSPRVRTPRVRKLPLQFIESPEHSPPKVLAENTPPREGSDEEEPFSGETTQLLETPDSELSEVPASDEEQTGVRCQSGQENLSTSPRNLDDKFPVIDDVAKSPIPGGRLIENPQNFFEKTSTPVDQSSKMSSLESTALDEIFFDTIKASPKKPPPRRISRRHRPQKDDTLATLPDVVEPNCGISEYTTLWDDDSLWTSSK</sequence>
<feature type="compositionally biased region" description="Basic residues" evidence="1">
    <location>
        <begin position="325"/>
        <end position="340"/>
    </location>
</feature>
<protein>
    <submittedName>
        <fullName evidence="2">Uncharacterized protein</fullName>
    </submittedName>
</protein>
<feature type="compositionally biased region" description="Basic and acidic residues" evidence="1">
    <location>
        <begin position="135"/>
        <end position="153"/>
    </location>
</feature>
<keyword evidence="3" id="KW-1185">Reference proteome</keyword>
<feature type="compositionally biased region" description="Polar residues" evidence="1">
    <location>
        <begin position="288"/>
        <end position="308"/>
    </location>
</feature>
<feature type="compositionally biased region" description="Basic and acidic residues" evidence="1">
    <location>
        <begin position="264"/>
        <end position="276"/>
    </location>
</feature>
<evidence type="ECO:0000256" key="1">
    <source>
        <dbReference type="SAM" id="MobiDB-lite"/>
    </source>
</evidence>
<dbReference type="EMBL" id="CAWYQH010000024">
    <property type="protein sequence ID" value="CAK8675751.1"/>
    <property type="molecule type" value="Genomic_DNA"/>
</dbReference>
<reference evidence="2 3" key="1">
    <citation type="submission" date="2024-02" db="EMBL/GenBank/DDBJ databases">
        <authorList>
            <person name="Daric V."/>
            <person name="Darras S."/>
        </authorList>
    </citation>
    <scope>NUCLEOTIDE SEQUENCE [LARGE SCALE GENOMIC DNA]</scope>
</reference>